<accession>Q7VD19</accession>
<reference evidence="7 8" key="1">
    <citation type="journal article" date="2003" name="Proc. Natl. Acad. Sci. U.S.A.">
        <title>Genome sequence of the cyanobacterium Prochlorococcus marinus SS120, a nearly minimal oxyphototrophic genome.</title>
        <authorList>
            <person name="Dufresne A."/>
            <person name="Salanoubat M."/>
            <person name="Partensky F."/>
            <person name="Artiguenave F."/>
            <person name="Axmann I.M."/>
            <person name="Barbe V."/>
            <person name="Duprat S."/>
            <person name="Galperin M.Y."/>
            <person name="Koonin E.V."/>
            <person name="Le Gall F."/>
            <person name="Makarova K.S."/>
            <person name="Ostrowski M."/>
            <person name="Oztas S."/>
            <person name="Robert C."/>
            <person name="Rogozin I.B."/>
            <person name="Scanlan D.J."/>
            <person name="Tandeau de Marsac N."/>
            <person name="Weissenbach J."/>
            <person name="Wincker P."/>
            <person name="Wolf Y.I."/>
            <person name="Hess W.R."/>
        </authorList>
    </citation>
    <scope>NUCLEOTIDE SEQUENCE [LARGE SCALE GENOMIC DNA]</scope>
    <source>
        <strain evidence="8">SARG / CCMP1375 / SS120</strain>
    </source>
</reference>
<evidence type="ECO:0000259" key="6">
    <source>
        <dbReference type="Pfam" id="PF01699"/>
    </source>
</evidence>
<sequence length="359" mass="38356">MSIPLIQSSLEIILGIIILFAGGEFFVQGAGALAGILGIPQLVIGLTVVSLGTSAPELFVSVGSFFRDSDAIAVGNVVGSNIFNVLVVLGSSALVMPLKVRSRLVKRDVPLLLAVSAAVWGMASSGRFSWQSGFALLIALIINTIWEIRTAREEPQGIKDAEPEVQIELGTNNLIKATSKIIAGILILALGSNLLISGAKSLASSYGWSETVIGLTIVSAGTSMPELITSIVASFRGKTDLAIGNVVGSSLLNQLLVLGSCALFAGNKGLEVEEILIQKDFPIMILTVLACMPIFWTKGTISRSEGALLLILYIVYLTDQIFLNSLPFIRLIIIFYILPLILILIIFKAINYWKLKKTI</sequence>
<gene>
    <name evidence="7" type="primary">ECM27</name>
    <name evidence="7" type="ordered locus">Pro_0570</name>
</gene>
<dbReference type="GO" id="GO:0005262">
    <property type="term" value="F:calcium channel activity"/>
    <property type="evidence" value="ECO:0007669"/>
    <property type="project" value="TreeGrafter"/>
</dbReference>
<dbReference type="GO" id="GO:0006874">
    <property type="term" value="P:intracellular calcium ion homeostasis"/>
    <property type="evidence" value="ECO:0007669"/>
    <property type="project" value="TreeGrafter"/>
</dbReference>
<feature type="transmembrane region" description="Helical" evidence="5">
    <location>
        <begin position="129"/>
        <end position="146"/>
    </location>
</feature>
<dbReference type="EMBL" id="AE017126">
    <property type="protein sequence ID" value="AAP99615.1"/>
    <property type="molecule type" value="Genomic_DNA"/>
</dbReference>
<evidence type="ECO:0000313" key="7">
    <source>
        <dbReference type="EMBL" id="AAP99615.1"/>
    </source>
</evidence>
<proteinExistence type="predicted"/>
<dbReference type="EnsemblBacteria" id="AAP99615">
    <property type="protein sequence ID" value="AAP99615"/>
    <property type="gene ID" value="Pro_0570"/>
</dbReference>
<dbReference type="Gene3D" id="1.20.1420.30">
    <property type="entry name" value="NCX, central ion-binding region"/>
    <property type="match status" value="2"/>
</dbReference>
<dbReference type="PANTHER" id="PTHR10846">
    <property type="entry name" value="SODIUM/POTASSIUM/CALCIUM EXCHANGER"/>
    <property type="match status" value="1"/>
</dbReference>
<dbReference type="RefSeq" id="WP_011124723.1">
    <property type="nucleotide sequence ID" value="NC_005042.1"/>
</dbReference>
<dbReference type="GO" id="GO:0008273">
    <property type="term" value="F:calcium, potassium:sodium antiporter activity"/>
    <property type="evidence" value="ECO:0007669"/>
    <property type="project" value="TreeGrafter"/>
</dbReference>
<name>Q7VD19_PROMA</name>
<protein>
    <submittedName>
        <fullName evidence="7">Ca2+/Na+ antiporter</fullName>
    </submittedName>
</protein>
<dbReference type="GO" id="GO:0005886">
    <property type="term" value="C:plasma membrane"/>
    <property type="evidence" value="ECO:0007669"/>
    <property type="project" value="TreeGrafter"/>
</dbReference>
<evidence type="ECO:0000256" key="5">
    <source>
        <dbReference type="SAM" id="Phobius"/>
    </source>
</evidence>
<dbReference type="InterPro" id="IPR044880">
    <property type="entry name" value="NCX_ion-bd_dom_sf"/>
</dbReference>
<keyword evidence="2 5" id="KW-0812">Transmembrane</keyword>
<evidence type="ECO:0000313" key="8">
    <source>
        <dbReference type="Proteomes" id="UP000001420"/>
    </source>
</evidence>
<feature type="transmembrane region" description="Helical" evidence="5">
    <location>
        <begin position="12"/>
        <end position="36"/>
    </location>
</feature>
<dbReference type="KEGG" id="pma:Pro_0570"/>
<feature type="transmembrane region" description="Helical" evidence="5">
    <location>
        <begin position="307"/>
        <end position="323"/>
    </location>
</feature>
<dbReference type="PATRIC" id="fig|167539.5.peg.585"/>
<feature type="transmembrane region" description="Helical" evidence="5">
    <location>
        <begin position="329"/>
        <end position="350"/>
    </location>
</feature>
<dbReference type="OrthoDB" id="9794225at2"/>
<evidence type="ECO:0000256" key="3">
    <source>
        <dbReference type="ARBA" id="ARBA00022989"/>
    </source>
</evidence>
<dbReference type="NCBIfam" id="TIGR00367">
    <property type="entry name" value="calcium/sodium antiporter"/>
    <property type="match status" value="1"/>
</dbReference>
<feature type="transmembrane region" description="Helical" evidence="5">
    <location>
        <begin position="277"/>
        <end position="295"/>
    </location>
</feature>
<dbReference type="eggNOG" id="COG0530">
    <property type="taxonomic scope" value="Bacteria"/>
</dbReference>
<dbReference type="Pfam" id="PF01699">
    <property type="entry name" value="Na_Ca_ex"/>
    <property type="match status" value="2"/>
</dbReference>
<dbReference type="AlphaFoldDB" id="Q7VD19"/>
<dbReference type="HOGENOM" id="CLU_007948_0_3_3"/>
<organism evidence="7 8">
    <name type="scientific">Prochlorococcus marinus (strain SARG / CCMP1375 / SS120)</name>
    <dbReference type="NCBI Taxonomy" id="167539"/>
    <lineage>
        <taxon>Bacteria</taxon>
        <taxon>Bacillati</taxon>
        <taxon>Cyanobacteriota</taxon>
        <taxon>Cyanophyceae</taxon>
        <taxon>Synechococcales</taxon>
        <taxon>Prochlorococcaceae</taxon>
        <taxon>Prochlorococcus</taxon>
    </lineage>
</organism>
<keyword evidence="4 5" id="KW-0472">Membrane</keyword>
<feature type="transmembrane region" description="Helical" evidence="5">
    <location>
        <begin position="72"/>
        <end position="96"/>
    </location>
</feature>
<keyword evidence="3 5" id="KW-1133">Transmembrane helix</keyword>
<dbReference type="InterPro" id="IPR004481">
    <property type="entry name" value="K/Na/Ca-exchanger"/>
</dbReference>
<feature type="domain" description="Sodium/calcium exchanger membrane region" evidence="6">
    <location>
        <begin position="12"/>
        <end position="146"/>
    </location>
</feature>
<feature type="transmembrane region" description="Helical" evidence="5">
    <location>
        <begin position="43"/>
        <end position="66"/>
    </location>
</feature>
<evidence type="ECO:0000256" key="2">
    <source>
        <dbReference type="ARBA" id="ARBA00022692"/>
    </source>
</evidence>
<dbReference type="PANTHER" id="PTHR10846:SF8">
    <property type="entry name" value="INNER MEMBRANE PROTEIN YRBG"/>
    <property type="match status" value="1"/>
</dbReference>
<dbReference type="Proteomes" id="UP000001420">
    <property type="component" value="Chromosome"/>
</dbReference>
<feature type="transmembrane region" description="Helical" evidence="5">
    <location>
        <begin position="181"/>
        <end position="199"/>
    </location>
</feature>
<keyword evidence="8" id="KW-1185">Reference proteome</keyword>
<feature type="transmembrane region" description="Helical" evidence="5">
    <location>
        <begin position="242"/>
        <end position="265"/>
    </location>
</feature>
<feature type="domain" description="Sodium/calcium exchanger membrane region" evidence="6">
    <location>
        <begin position="181"/>
        <end position="319"/>
    </location>
</feature>
<comment type="subcellular location">
    <subcellularLocation>
        <location evidence="1">Membrane</location>
        <topology evidence="1">Multi-pass membrane protein</topology>
    </subcellularLocation>
</comment>
<feature type="transmembrane region" description="Helical" evidence="5">
    <location>
        <begin position="211"/>
        <end position="235"/>
    </location>
</feature>
<dbReference type="InterPro" id="IPR004837">
    <property type="entry name" value="NaCa_Exmemb"/>
</dbReference>
<evidence type="ECO:0000256" key="1">
    <source>
        <dbReference type="ARBA" id="ARBA00004141"/>
    </source>
</evidence>
<evidence type="ECO:0000256" key="4">
    <source>
        <dbReference type="ARBA" id="ARBA00023136"/>
    </source>
</evidence>
<dbReference type="STRING" id="167539.Pro_0570"/>